<keyword evidence="7" id="KW-0472">Membrane</keyword>
<name>A0AB36PUW1_BRUML</name>
<dbReference type="GO" id="GO:0005886">
    <property type="term" value="C:plasma membrane"/>
    <property type="evidence" value="ECO:0007669"/>
    <property type="project" value="UniProtKB-SubCell"/>
</dbReference>
<evidence type="ECO:0000256" key="6">
    <source>
        <dbReference type="ARBA" id="ARBA00022989"/>
    </source>
</evidence>
<comment type="caution">
    <text evidence="9">The sequence shown here is derived from an EMBL/GenBank/DDBJ whole genome shotgun (WGS) entry which is preliminary data.</text>
</comment>
<keyword evidence="5" id="KW-0812">Transmembrane</keyword>
<evidence type="ECO:0000256" key="1">
    <source>
        <dbReference type="ARBA" id="ARBA00004651"/>
    </source>
</evidence>
<keyword evidence="8" id="KW-0997">Cell inner membrane</keyword>
<comment type="subcellular location">
    <subcellularLocation>
        <location evidence="8">Cell inner membrane</location>
        <topology evidence="8">Multi-pass membrane protein</topology>
    </subcellularLocation>
    <subcellularLocation>
        <location evidence="1">Cell membrane</location>
        <topology evidence="1">Multi-pass membrane protein</topology>
    </subcellularLocation>
</comment>
<evidence type="ECO:0000256" key="7">
    <source>
        <dbReference type="ARBA" id="ARBA00023136"/>
    </source>
</evidence>
<evidence type="ECO:0000256" key="8">
    <source>
        <dbReference type="RuleBase" id="RU365092"/>
    </source>
</evidence>
<reference evidence="9 10" key="1">
    <citation type="submission" date="2017-05" db="EMBL/GenBank/DDBJ databases">
        <title>The genome sequence of the facultative intracellular pathogen Brucella melitensis KIV-L.</title>
        <authorList>
            <person name="Pisarenko S."/>
            <person name="Kovalev D."/>
            <person name="Khachaturova A."/>
            <person name="Kulichenko A."/>
        </authorList>
    </citation>
    <scope>NUCLEOTIDE SEQUENCE [LARGE SCALE GENOMIC DNA]</scope>
    <source>
        <strain evidence="9 10">KIV-L</strain>
    </source>
</reference>
<keyword evidence="3 8" id="KW-0813">Transport</keyword>
<dbReference type="InterPro" id="IPR003804">
    <property type="entry name" value="Lactate_perm"/>
</dbReference>
<protein>
    <recommendedName>
        <fullName evidence="8">L-lactate permease</fullName>
    </recommendedName>
</protein>
<dbReference type="EMBL" id="NGJQ01000007">
    <property type="protein sequence ID" value="OZV61406.1"/>
    <property type="molecule type" value="Genomic_DNA"/>
</dbReference>
<evidence type="ECO:0000256" key="5">
    <source>
        <dbReference type="ARBA" id="ARBA00022692"/>
    </source>
</evidence>
<accession>A0AB36PUW1</accession>
<evidence type="ECO:0000256" key="4">
    <source>
        <dbReference type="ARBA" id="ARBA00022475"/>
    </source>
</evidence>
<evidence type="ECO:0000313" key="10">
    <source>
        <dbReference type="Proteomes" id="UP000216335"/>
    </source>
</evidence>
<dbReference type="GO" id="GO:0015129">
    <property type="term" value="F:lactate transmembrane transporter activity"/>
    <property type="evidence" value="ECO:0007669"/>
    <property type="project" value="UniProtKB-UniRule"/>
</dbReference>
<dbReference type="Proteomes" id="UP000216335">
    <property type="component" value="Unassembled WGS sequence"/>
</dbReference>
<sequence>MSLIANTAPVAYGALGTPVIALSAVTGIDLLQLSGMIGHQLPFF</sequence>
<comment type="function">
    <text evidence="8">Uptake of L-lactate across the membrane. Can also transport D-lactate and glycolate.</text>
</comment>
<keyword evidence="4" id="KW-1003">Cell membrane</keyword>
<proteinExistence type="inferred from homology"/>
<keyword evidence="6" id="KW-1133">Transmembrane helix</keyword>
<evidence type="ECO:0000256" key="2">
    <source>
        <dbReference type="ARBA" id="ARBA00010100"/>
    </source>
</evidence>
<dbReference type="AlphaFoldDB" id="A0AB36PUW1"/>
<organism evidence="9 10">
    <name type="scientific">Brucella melitensis</name>
    <dbReference type="NCBI Taxonomy" id="29459"/>
    <lineage>
        <taxon>Bacteria</taxon>
        <taxon>Pseudomonadati</taxon>
        <taxon>Pseudomonadota</taxon>
        <taxon>Alphaproteobacteria</taxon>
        <taxon>Hyphomicrobiales</taxon>
        <taxon>Brucellaceae</taxon>
        <taxon>Brucella/Ochrobactrum group</taxon>
        <taxon>Brucella</taxon>
    </lineage>
</organism>
<evidence type="ECO:0000256" key="3">
    <source>
        <dbReference type="ARBA" id="ARBA00022448"/>
    </source>
</evidence>
<comment type="similarity">
    <text evidence="2 8">Belongs to the lactate permease family.</text>
</comment>
<evidence type="ECO:0000313" key="9">
    <source>
        <dbReference type="EMBL" id="OZV61406.1"/>
    </source>
</evidence>
<gene>
    <name evidence="9" type="ORF">BI318_09175</name>
</gene>
<dbReference type="Pfam" id="PF02652">
    <property type="entry name" value="Lactate_perm"/>
    <property type="match status" value="1"/>
</dbReference>